<keyword evidence="2 4" id="KW-0560">Oxidoreductase</keyword>
<dbReference type="SUPFAM" id="SSF53720">
    <property type="entry name" value="ALDH-like"/>
    <property type="match status" value="1"/>
</dbReference>
<dbReference type="Gene3D" id="3.40.309.10">
    <property type="entry name" value="Aldehyde Dehydrogenase, Chain A, domain 2"/>
    <property type="match status" value="1"/>
</dbReference>
<dbReference type="InterPro" id="IPR016161">
    <property type="entry name" value="Ald_DH/histidinol_DH"/>
</dbReference>
<name>A0A2T6AHZ2_9FLAO</name>
<comment type="similarity">
    <text evidence="1 4 7">Belongs to the aldehyde dehydrogenase family.</text>
</comment>
<dbReference type="InterPro" id="IPR016163">
    <property type="entry name" value="Ald_DH_C"/>
</dbReference>
<organism evidence="9 10">
    <name type="scientific">Christiangramia gaetbulicola</name>
    <dbReference type="NCBI Taxonomy" id="703340"/>
    <lineage>
        <taxon>Bacteria</taxon>
        <taxon>Pseudomonadati</taxon>
        <taxon>Bacteroidota</taxon>
        <taxon>Flavobacteriia</taxon>
        <taxon>Flavobacteriales</taxon>
        <taxon>Flavobacteriaceae</taxon>
        <taxon>Christiangramia</taxon>
    </lineage>
</organism>
<dbReference type="PIRSF" id="PIRSF036492">
    <property type="entry name" value="ALDH"/>
    <property type="match status" value="1"/>
</dbReference>
<dbReference type="FunFam" id="3.40.309.10:FF:000003">
    <property type="entry name" value="Aldehyde dehydrogenase"/>
    <property type="match status" value="1"/>
</dbReference>
<keyword evidence="3" id="KW-0520">NAD</keyword>
<dbReference type="InterPro" id="IPR016160">
    <property type="entry name" value="Ald_DH_CS_CYS"/>
</dbReference>
<dbReference type="InterPro" id="IPR029510">
    <property type="entry name" value="Ald_DH_CS_GLU"/>
</dbReference>
<dbReference type="InterPro" id="IPR012394">
    <property type="entry name" value="Aldehyde_DH_NAD(P)"/>
</dbReference>
<dbReference type="GO" id="GO:0005737">
    <property type="term" value="C:cytoplasm"/>
    <property type="evidence" value="ECO:0007669"/>
    <property type="project" value="TreeGrafter"/>
</dbReference>
<proteinExistence type="inferred from homology"/>
<dbReference type="AlphaFoldDB" id="A0A2T6AHZ2"/>
<sequence length="469" mass="52775">MTKPELSQLLRKQKSAFRNAPPSFENRMESLKRLSDIVEENKDRLIEAVYKDFGLRAREETLFLEIFPLQDEIRHAMKNFRNWTKKRSVPGSWFLLPSSAYFQYQPLGSVGIMGAWNYQVLLTLSPLVDAIAAGNHAILKPSEIAPASAEVIKEIINSNFPKEYIHCVTGDAELAKDFSSLPFDHLFFTGSTRVGKLIMAAAAPNLTPVTLELGGKSPAIIHSSYSVKLAAKRIMAGKLFNCGQTCVAPDYIIMPAALNAEFETQAKAVVEKFYPDISNNEQYSQIINEDHFDRLEDLLKDAQEQGAKIVELSSQKSSKETKLMTPKLVFNVTEKMQIMQEEIFGPILPVLNLDSMEEAVSYVNENPKPLALYYFDDKKKRIKWLLRHTMSGGVLINDTVYHLAQHNLPFGGVGASGMGHYHGYDGFKTFSKKRPVMHQRSFAASDFLHPPFTDAKKKLIKFMGSITKV</sequence>
<evidence type="ECO:0000313" key="10">
    <source>
        <dbReference type="Proteomes" id="UP000244174"/>
    </source>
</evidence>
<comment type="caution">
    <text evidence="9">The sequence shown here is derived from an EMBL/GenBank/DDBJ whole genome shotgun (WGS) entry which is preliminary data.</text>
</comment>
<dbReference type="Pfam" id="PF00171">
    <property type="entry name" value="Aldedh"/>
    <property type="match status" value="1"/>
</dbReference>
<dbReference type="GO" id="GO:0004029">
    <property type="term" value="F:aldehyde dehydrogenase (NAD+) activity"/>
    <property type="evidence" value="ECO:0007669"/>
    <property type="project" value="TreeGrafter"/>
</dbReference>
<dbReference type="RefSeq" id="WP_108171841.1">
    <property type="nucleotide sequence ID" value="NZ_QBKQ01000002.1"/>
</dbReference>
<evidence type="ECO:0000313" key="9">
    <source>
        <dbReference type="EMBL" id="PTX43412.1"/>
    </source>
</evidence>
<dbReference type="PROSITE" id="PS00687">
    <property type="entry name" value="ALDEHYDE_DEHYDR_GLU"/>
    <property type="match status" value="1"/>
</dbReference>
<dbReference type="InterPro" id="IPR015590">
    <property type="entry name" value="Aldehyde_DH_dom"/>
</dbReference>
<dbReference type="EMBL" id="QBKQ01000002">
    <property type="protein sequence ID" value="PTX43412.1"/>
    <property type="molecule type" value="Genomic_DNA"/>
</dbReference>
<evidence type="ECO:0000256" key="7">
    <source>
        <dbReference type="RuleBase" id="RU003345"/>
    </source>
</evidence>
<feature type="active site" evidence="5 6">
    <location>
        <position position="212"/>
    </location>
</feature>
<dbReference type="PANTHER" id="PTHR43570">
    <property type="entry name" value="ALDEHYDE DEHYDROGENASE"/>
    <property type="match status" value="1"/>
</dbReference>
<dbReference type="InterPro" id="IPR016162">
    <property type="entry name" value="Ald_DH_N"/>
</dbReference>
<evidence type="ECO:0000256" key="2">
    <source>
        <dbReference type="ARBA" id="ARBA00023002"/>
    </source>
</evidence>
<feature type="active site" evidence="5">
    <location>
        <position position="246"/>
    </location>
</feature>
<dbReference type="Proteomes" id="UP000244174">
    <property type="component" value="Unassembled WGS sequence"/>
</dbReference>
<evidence type="ECO:0000256" key="1">
    <source>
        <dbReference type="ARBA" id="ARBA00009986"/>
    </source>
</evidence>
<dbReference type="Gene3D" id="3.40.605.10">
    <property type="entry name" value="Aldehyde Dehydrogenase, Chain A, domain 1"/>
    <property type="match status" value="1"/>
</dbReference>
<evidence type="ECO:0000256" key="6">
    <source>
        <dbReference type="PROSITE-ProRule" id="PRU10007"/>
    </source>
</evidence>
<reference evidence="9 10" key="1">
    <citation type="submission" date="2018-04" db="EMBL/GenBank/DDBJ databases">
        <title>Genomic Encyclopedia of Archaeal and Bacterial Type Strains, Phase II (KMG-II): from individual species to whole genera.</title>
        <authorList>
            <person name="Goeker M."/>
        </authorList>
    </citation>
    <scope>NUCLEOTIDE SEQUENCE [LARGE SCALE GENOMIC DNA]</scope>
    <source>
        <strain evidence="9 10">DSM 23082</strain>
    </source>
</reference>
<evidence type="ECO:0000256" key="5">
    <source>
        <dbReference type="PIRSR" id="PIRSR036492-1"/>
    </source>
</evidence>
<keyword evidence="10" id="KW-1185">Reference proteome</keyword>
<evidence type="ECO:0000259" key="8">
    <source>
        <dbReference type="Pfam" id="PF00171"/>
    </source>
</evidence>
<dbReference type="PANTHER" id="PTHR43570:SF20">
    <property type="entry name" value="ALDEHYDE DEHYDROGENASE ALDX-RELATED"/>
    <property type="match status" value="1"/>
</dbReference>
<protein>
    <recommendedName>
        <fullName evidence="4">Aldehyde dehydrogenase</fullName>
    </recommendedName>
</protein>
<dbReference type="PROSITE" id="PS00070">
    <property type="entry name" value="ALDEHYDE_DEHYDR_CYS"/>
    <property type="match status" value="1"/>
</dbReference>
<feature type="domain" description="Aldehyde dehydrogenase" evidence="8">
    <location>
        <begin position="22"/>
        <end position="433"/>
    </location>
</feature>
<accession>A0A2T6AHZ2</accession>
<evidence type="ECO:0000256" key="3">
    <source>
        <dbReference type="ARBA" id="ARBA00023027"/>
    </source>
</evidence>
<dbReference type="FunFam" id="3.40.605.10:FF:000004">
    <property type="entry name" value="Aldehyde dehydrogenase"/>
    <property type="match status" value="1"/>
</dbReference>
<gene>
    <name evidence="9" type="ORF">C8P64_1939</name>
</gene>
<dbReference type="GO" id="GO:0006081">
    <property type="term" value="P:aldehyde metabolic process"/>
    <property type="evidence" value="ECO:0007669"/>
    <property type="project" value="InterPro"/>
</dbReference>
<evidence type="ECO:0000256" key="4">
    <source>
        <dbReference type="PIRNR" id="PIRNR036492"/>
    </source>
</evidence>
<dbReference type="OrthoDB" id="9762913at2"/>
<dbReference type="CDD" id="cd07133">
    <property type="entry name" value="ALDH_CALDH_CalB"/>
    <property type="match status" value="1"/>
</dbReference>